<evidence type="ECO:0000313" key="2">
    <source>
        <dbReference type="EMBL" id="ELU35503.1"/>
    </source>
</evidence>
<comment type="caution">
    <text evidence="2">The sequence shown here is derived from an EMBL/GenBank/DDBJ whole genome shotgun (WGS) entry which is preliminary data.</text>
</comment>
<keyword evidence="1" id="KW-1133">Transmembrane helix</keyword>
<proteinExistence type="predicted"/>
<dbReference type="HOGENOM" id="CLU_2414804_0_0_1"/>
<protein>
    <submittedName>
        <fullName evidence="2">Uncharacterized protein</fullName>
    </submittedName>
</protein>
<dbReference type="Proteomes" id="UP000011668">
    <property type="component" value="Unassembled WGS sequence"/>
</dbReference>
<evidence type="ECO:0000256" key="1">
    <source>
        <dbReference type="SAM" id="Phobius"/>
    </source>
</evidence>
<keyword evidence="1" id="KW-0472">Membrane</keyword>
<keyword evidence="3" id="KW-1185">Reference proteome</keyword>
<name>L8WFE2_THACA</name>
<accession>L8WFE2</accession>
<sequence>MIPTRMRAKVLSTLNNGNDGSTEQMILSSRRYSLTRRESLEAKTVGSRRRCASISSFIRVLMSVIAIGLVANVLRGTWDDRGNFRVWWLSST</sequence>
<dbReference type="AlphaFoldDB" id="L8WFE2"/>
<keyword evidence="1" id="KW-0812">Transmembrane</keyword>
<organism evidence="2 3">
    <name type="scientific">Thanatephorus cucumeris (strain AG1-IA)</name>
    <name type="common">Rice sheath blight fungus</name>
    <name type="synonym">Rhizoctonia solani</name>
    <dbReference type="NCBI Taxonomy" id="983506"/>
    <lineage>
        <taxon>Eukaryota</taxon>
        <taxon>Fungi</taxon>
        <taxon>Dikarya</taxon>
        <taxon>Basidiomycota</taxon>
        <taxon>Agaricomycotina</taxon>
        <taxon>Agaricomycetes</taxon>
        <taxon>Cantharellales</taxon>
        <taxon>Ceratobasidiaceae</taxon>
        <taxon>Rhizoctonia</taxon>
        <taxon>Rhizoctonia solani AG-1</taxon>
    </lineage>
</organism>
<feature type="transmembrane region" description="Helical" evidence="1">
    <location>
        <begin position="57"/>
        <end position="78"/>
    </location>
</feature>
<evidence type="ECO:0000313" key="3">
    <source>
        <dbReference type="Proteomes" id="UP000011668"/>
    </source>
</evidence>
<gene>
    <name evidence="2" type="ORF">AG1IA_10467</name>
</gene>
<reference evidence="2 3" key="1">
    <citation type="journal article" date="2013" name="Nat. Commun.">
        <title>The evolution and pathogenic mechanisms of the rice sheath blight pathogen.</title>
        <authorList>
            <person name="Zheng A."/>
            <person name="Lin R."/>
            <person name="Xu L."/>
            <person name="Qin P."/>
            <person name="Tang C."/>
            <person name="Ai P."/>
            <person name="Zhang D."/>
            <person name="Liu Y."/>
            <person name="Sun Z."/>
            <person name="Feng H."/>
            <person name="Wang Y."/>
            <person name="Chen Y."/>
            <person name="Liang X."/>
            <person name="Fu R."/>
            <person name="Li Q."/>
            <person name="Zhang J."/>
            <person name="Yu X."/>
            <person name="Xie Z."/>
            <person name="Ding L."/>
            <person name="Guan P."/>
            <person name="Tang J."/>
            <person name="Liang Y."/>
            <person name="Wang S."/>
            <person name="Deng Q."/>
            <person name="Li S."/>
            <person name="Zhu J."/>
            <person name="Wang L."/>
            <person name="Liu H."/>
            <person name="Li P."/>
        </authorList>
    </citation>
    <scope>NUCLEOTIDE SEQUENCE [LARGE SCALE GENOMIC DNA]</scope>
    <source>
        <strain evidence="3">AG-1 IA</strain>
    </source>
</reference>
<dbReference type="EMBL" id="AFRT01006373">
    <property type="protein sequence ID" value="ELU35503.1"/>
    <property type="molecule type" value="Genomic_DNA"/>
</dbReference>